<feature type="transmembrane region" description="Helical" evidence="5">
    <location>
        <begin position="183"/>
        <end position="204"/>
    </location>
</feature>
<dbReference type="RefSeq" id="WP_027840188.1">
    <property type="nucleotide sequence ID" value="NZ_LMTZ01000089.1"/>
</dbReference>
<keyword evidence="7" id="KW-1185">Reference proteome</keyword>
<gene>
    <name evidence="6" type="ORF">BC008_29205</name>
</gene>
<dbReference type="AlphaFoldDB" id="A0A0V7ZSU4"/>
<sequence length="242" mass="25662">MSNTSNFRDAIRNAKTQALVGPNVIANALPFVGGGLLLTALGTYGGINIIQNNPELFFPTFIGAFIVEIILFFVARNVAEKANNAVALPLLAAYSLLSGYTLSGIVFLALRTQGVGIAGVGFAALGCGITFVFARQIGSNLSEEDGIALSKTVSLGIIALVIVLGLQLVLSLFGIYTPGWLEISISGIGVLLFAGAAVVDFFVLPRTYSDDRYLSAALSMYLTYINLFIFILRLLIAINSRD</sequence>
<feature type="transmembrane region" description="Helical" evidence="5">
    <location>
        <begin position="20"/>
        <end position="44"/>
    </location>
</feature>
<keyword evidence="3 5" id="KW-1133">Transmembrane helix</keyword>
<dbReference type="Proteomes" id="UP000053372">
    <property type="component" value="Unassembled WGS sequence"/>
</dbReference>
<evidence type="ECO:0000256" key="4">
    <source>
        <dbReference type="ARBA" id="ARBA00023136"/>
    </source>
</evidence>
<evidence type="ECO:0000256" key="3">
    <source>
        <dbReference type="ARBA" id="ARBA00022989"/>
    </source>
</evidence>
<organism evidence="6 7">
    <name type="scientific">Mastigocoleus testarum BC008</name>
    <dbReference type="NCBI Taxonomy" id="371196"/>
    <lineage>
        <taxon>Bacteria</taxon>
        <taxon>Bacillati</taxon>
        <taxon>Cyanobacteriota</taxon>
        <taxon>Cyanophyceae</taxon>
        <taxon>Nostocales</taxon>
        <taxon>Hapalosiphonaceae</taxon>
        <taxon>Mastigocoleus</taxon>
    </lineage>
</organism>
<dbReference type="OrthoDB" id="422237at2"/>
<evidence type="ECO:0000256" key="1">
    <source>
        <dbReference type="ARBA" id="ARBA00004141"/>
    </source>
</evidence>
<dbReference type="GO" id="GO:0016020">
    <property type="term" value="C:membrane"/>
    <property type="evidence" value="ECO:0007669"/>
    <property type="project" value="UniProtKB-SubCell"/>
</dbReference>
<feature type="transmembrane region" description="Helical" evidence="5">
    <location>
        <begin position="155"/>
        <end position="177"/>
    </location>
</feature>
<protein>
    <submittedName>
        <fullName evidence="6">Uncharacterized protein</fullName>
    </submittedName>
</protein>
<feature type="transmembrane region" description="Helical" evidence="5">
    <location>
        <begin position="56"/>
        <end position="74"/>
    </location>
</feature>
<comment type="subcellular location">
    <subcellularLocation>
        <location evidence="1">Membrane</location>
        <topology evidence="1">Multi-pass membrane protein</topology>
    </subcellularLocation>
</comment>
<comment type="caution">
    <text evidence="6">The sequence shown here is derived from an EMBL/GenBank/DDBJ whole genome shotgun (WGS) entry which is preliminary data.</text>
</comment>
<keyword evidence="4 5" id="KW-0472">Membrane</keyword>
<evidence type="ECO:0000313" key="7">
    <source>
        <dbReference type="Proteomes" id="UP000053372"/>
    </source>
</evidence>
<keyword evidence="2 5" id="KW-0812">Transmembrane</keyword>
<evidence type="ECO:0000256" key="2">
    <source>
        <dbReference type="ARBA" id="ARBA00022692"/>
    </source>
</evidence>
<dbReference type="Pfam" id="PF01027">
    <property type="entry name" value="Bax1-I"/>
    <property type="match status" value="1"/>
</dbReference>
<reference evidence="6 7" key="1">
    <citation type="journal article" date="2015" name="Genome Announc.">
        <title>Draft Genome of the Euendolithic (true boring) Cyanobacterium Mastigocoleus testarum strain BC008.</title>
        <authorList>
            <person name="Guida B.S."/>
            <person name="Garcia-Pichel F."/>
        </authorList>
    </citation>
    <scope>NUCLEOTIDE SEQUENCE [LARGE SCALE GENOMIC DNA]</scope>
    <source>
        <strain evidence="6 7">BC008</strain>
    </source>
</reference>
<evidence type="ECO:0000313" key="6">
    <source>
        <dbReference type="EMBL" id="KST67270.1"/>
    </source>
</evidence>
<dbReference type="InterPro" id="IPR006214">
    <property type="entry name" value="Bax_inhibitor_1-related"/>
</dbReference>
<accession>A0A0V7ZSU4</accession>
<feature type="transmembrane region" description="Helical" evidence="5">
    <location>
        <begin position="216"/>
        <end position="238"/>
    </location>
</feature>
<evidence type="ECO:0000256" key="5">
    <source>
        <dbReference type="SAM" id="Phobius"/>
    </source>
</evidence>
<name>A0A0V7ZSU4_9CYAN</name>
<dbReference type="EMBL" id="LMTZ01000089">
    <property type="protein sequence ID" value="KST67270.1"/>
    <property type="molecule type" value="Genomic_DNA"/>
</dbReference>
<feature type="transmembrane region" description="Helical" evidence="5">
    <location>
        <begin position="86"/>
        <end position="109"/>
    </location>
</feature>
<proteinExistence type="predicted"/>
<feature type="transmembrane region" description="Helical" evidence="5">
    <location>
        <begin position="115"/>
        <end position="134"/>
    </location>
</feature>